<dbReference type="EMBL" id="SRRZ01000022">
    <property type="protein sequence ID" value="NQE33945.1"/>
    <property type="molecule type" value="Genomic_DNA"/>
</dbReference>
<keyword evidence="3 5" id="KW-0378">Hydrolase</keyword>
<dbReference type="PROSITE" id="PS51782">
    <property type="entry name" value="LYSM"/>
    <property type="match status" value="1"/>
</dbReference>
<evidence type="ECO:0000256" key="4">
    <source>
        <dbReference type="ARBA" id="ARBA00022825"/>
    </source>
</evidence>
<evidence type="ECO:0000256" key="1">
    <source>
        <dbReference type="ARBA" id="ARBA00011073"/>
    </source>
</evidence>
<dbReference type="RefSeq" id="WP_216670287.1">
    <property type="nucleotide sequence ID" value="NZ_CAWPPK010000135.1"/>
</dbReference>
<dbReference type="Pfam" id="PF08310">
    <property type="entry name" value="LGFP"/>
    <property type="match status" value="2"/>
</dbReference>
<dbReference type="InterPro" id="IPR050131">
    <property type="entry name" value="Peptidase_S8_subtilisin-like"/>
</dbReference>
<feature type="region of interest" description="Disordered" evidence="6">
    <location>
        <begin position="762"/>
        <end position="819"/>
    </location>
</feature>
<dbReference type="SMART" id="SM00257">
    <property type="entry name" value="LysM"/>
    <property type="match status" value="1"/>
</dbReference>
<dbReference type="Proteomes" id="UP000702425">
    <property type="component" value="Unassembled WGS sequence"/>
</dbReference>
<evidence type="ECO:0000256" key="6">
    <source>
        <dbReference type="SAM" id="MobiDB-lite"/>
    </source>
</evidence>
<feature type="compositionally biased region" description="Basic and acidic residues" evidence="6">
    <location>
        <begin position="790"/>
        <end position="810"/>
    </location>
</feature>
<name>A0ABX2CWK6_9CYAN</name>
<feature type="region of interest" description="Disordered" evidence="6">
    <location>
        <begin position="533"/>
        <end position="563"/>
    </location>
</feature>
<comment type="caution">
    <text evidence="8">The sequence shown here is derived from an EMBL/GenBank/DDBJ whole genome shotgun (WGS) entry which is preliminary data.</text>
</comment>
<dbReference type="PANTHER" id="PTHR43806">
    <property type="entry name" value="PEPTIDASE S8"/>
    <property type="match status" value="1"/>
</dbReference>
<feature type="region of interest" description="Disordered" evidence="6">
    <location>
        <begin position="412"/>
        <end position="432"/>
    </location>
</feature>
<dbReference type="InterPro" id="IPR018392">
    <property type="entry name" value="LysM"/>
</dbReference>
<keyword evidence="9" id="KW-1185">Reference proteome</keyword>
<dbReference type="InterPro" id="IPR049073">
    <property type="entry name" value="T6SS_VgrG3-like_C"/>
</dbReference>
<evidence type="ECO:0000256" key="3">
    <source>
        <dbReference type="ARBA" id="ARBA00022801"/>
    </source>
</evidence>
<dbReference type="EC" id="3.4.21.-" evidence="8"/>
<dbReference type="Pfam" id="PF01476">
    <property type="entry name" value="LysM"/>
    <property type="match status" value="1"/>
</dbReference>
<dbReference type="InterPro" id="IPR000209">
    <property type="entry name" value="Peptidase_S8/S53_dom"/>
</dbReference>
<dbReference type="InterPro" id="IPR013207">
    <property type="entry name" value="LGFP"/>
</dbReference>
<comment type="similarity">
    <text evidence="1 5">Belongs to the peptidase S8 family.</text>
</comment>
<organism evidence="8 9">
    <name type="scientific">Microcoleus asticus IPMA8</name>
    <dbReference type="NCBI Taxonomy" id="2563858"/>
    <lineage>
        <taxon>Bacteria</taxon>
        <taxon>Bacillati</taxon>
        <taxon>Cyanobacteriota</taxon>
        <taxon>Cyanophyceae</taxon>
        <taxon>Oscillatoriophycideae</taxon>
        <taxon>Oscillatoriales</taxon>
        <taxon>Microcoleaceae</taxon>
        <taxon>Microcoleus</taxon>
        <taxon>Microcoleus asticus</taxon>
    </lineage>
</organism>
<dbReference type="CDD" id="cd00306">
    <property type="entry name" value="Peptidases_S8_S53"/>
    <property type="match status" value="1"/>
</dbReference>
<feature type="active site" description="Charge relay system" evidence="5">
    <location>
        <position position="251"/>
    </location>
</feature>
<protein>
    <submittedName>
        <fullName evidence="8">Thermophilic serine proteinase</fullName>
        <ecNumber evidence="8">3.4.21.-</ecNumber>
    </submittedName>
</protein>
<feature type="active site" description="Charge relay system" evidence="5">
    <location>
        <position position="90"/>
    </location>
</feature>
<feature type="compositionally biased region" description="Polar residues" evidence="6">
    <location>
        <begin position="422"/>
        <end position="432"/>
    </location>
</feature>
<dbReference type="Pfam" id="PF21277">
    <property type="entry name" value="T6SS_VgrG3-like_C"/>
    <property type="match status" value="1"/>
</dbReference>
<dbReference type="PROSITE" id="PS51892">
    <property type="entry name" value="SUBTILASE"/>
    <property type="match status" value="1"/>
</dbReference>
<sequence>MFVPTPVPAPTPAPAPPSIDDTQLPAETQPPAEPEPPAQPKKPSLPTIGIIDTGFAANNPDLDYSKVTLGRDRIDGDNNPLVSSDADNEHGTAIWSLIGARAGNNIGIDGINDRAPVWLGRASGSGQWDLSLTDFVHEVKAQGKQNAIVNLSLDLTQVNGDGSVTTRYELTPRERAALEYARQNKVLLVVAAGNDGGVMSVLGQASQEFDNIMTVGAFDGVRRSSFSSYGYGLDAVVAEGENDLDALTGTSFAAAKATGMASVVWESNPELSDRQVIDILRQSAIDVNLPGWDRKTGFGLLDLDKAVQLAKETAPQESTRAEFATPETWGYEGLVKPMERATAQQFNGKSYDWQSYTIKAGDTLSEIAKETMGSAAPDYYKFIAKHNNISNPDVIYEGQKIEVAVEVSASDDAANSIEKPEQQSPNSTSINGHNIAGKFYPVYDKYQNTIGKPISDVTNYSGNVRYQQFERGSIVSSPKGTFALYGSIRQEYLKTGGLDGRLGVPNSGEIDRGNGNKIQYFEGGHIYWNGNKATAYQEPGKPSNPGNSNSGGNSKGGNTSDCYELGSLSEKYETGGRGPGTIGDDPTGGLSYGTYQLATKPGSLAGFLKSEIASKWSSELQPLTPGTKAFNNKWKEIASRDAEEFSAAQHEYIKITHYDPLANKLRKTLDLDVNKHSQALQNVIWSTAVQHGANTKLVNNALKGKNISQLSESELINAIYAERGKKDSAGNLVYFSSSPRNIQNSVANRFVDEQADALAMLQNPCSGDTNPGESSNGGTKPAQPGNSDDNSDKDKPDRPRDSQQPDRDNKPVPTKTLSKEINFALTDQSLWGGGEVFNPSLNVSGGPNFDTEVSLGFLGKPFAKGGLEYKFQAFLSPGTFDVDFPGLFDISYPGEAKAGSSVAVSFKSNLGSEGSLKTELGASFLGEYKLGLEAGIKDIPFLGSRSTKFESGAKFDLNEFLLKEVLESPIVLDLGLAATTDQIKDNKLEADDNAFQYVDVVPVLKLIPYTRPVGVALEEFGGLEIKAGGNLKQKSILDIKGFEIDFDGKQNGNELKLGAKDSGVLKIDIPQSYSLGEVYKFTPTVKPIVDFSTNLGLTGKVEAVFDLKEVLLEKIGDKLPESVKKKLEDFVNNQAANSLIPLEVSGSAETPEWTFLSKKFDPFRVDKFEAKLPELSVNVV</sequence>
<dbReference type="PANTHER" id="PTHR43806:SF11">
    <property type="entry name" value="CEREVISIN-RELATED"/>
    <property type="match status" value="1"/>
</dbReference>
<evidence type="ECO:0000313" key="8">
    <source>
        <dbReference type="EMBL" id="NQE33945.1"/>
    </source>
</evidence>
<feature type="active site" description="Charge relay system" evidence="5">
    <location>
        <position position="52"/>
    </location>
</feature>
<accession>A0ABX2CWK6</accession>
<gene>
    <name evidence="8" type="ORF">E5S67_01668</name>
</gene>
<dbReference type="PROSITE" id="PS00136">
    <property type="entry name" value="SUBTILASE_ASP"/>
    <property type="match status" value="1"/>
</dbReference>
<evidence type="ECO:0000313" key="9">
    <source>
        <dbReference type="Proteomes" id="UP000702425"/>
    </source>
</evidence>
<proteinExistence type="inferred from homology"/>
<reference evidence="8 9" key="1">
    <citation type="journal article" date="2020" name="Sci. Rep.">
        <title>A novel cyanobacterial geosmin producer, revising GeoA distribution and dispersion patterns in Bacteria.</title>
        <authorList>
            <person name="Churro C."/>
            <person name="Semedo-Aguiar A.P."/>
            <person name="Silva A.D."/>
            <person name="Pereira-Leal J.B."/>
            <person name="Leite R.B."/>
        </authorList>
    </citation>
    <scope>NUCLEOTIDE SEQUENCE [LARGE SCALE GENOMIC DNA]</scope>
    <source>
        <strain evidence="8 9">IPMA8</strain>
    </source>
</reference>
<feature type="domain" description="LysM" evidence="7">
    <location>
        <begin position="354"/>
        <end position="403"/>
    </location>
</feature>
<feature type="region of interest" description="Disordered" evidence="6">
    <location>
        <begin position="1"/>
        <end position="46"/>
    </location>
</feature>
<dbReference type="GO" id="GO:0016787">
    <property type="term" value="F:hydrolase activity"/>
    <property type="evidence" value="ECO:0007669"/>
    <property type="project" value="UniProtKB-KW"/>
</dbReference>
<feature type="compositionally biased region" description="Pro residues" evidence="6">
    <location>
        <begin position="1"/>
        <end position="17"/>
    </location>
</feature>
<keyword evidence="4 5" id="KW-0720">Serine protease</keyword>
<evidence type="ECO:0000259" key="7">
    <source>
        <dbReference type="PROSITE" id="PS51782"/>
    </source>
</evidence>
<evidence type="ECO:0000256" key="2">
    <source>
        <dbReference type="ARBA" id="ARBA00022670"/>
    </source>
</evidence>
<feature type="compositionally biased region" description="Low complexity" evidence="6">
    <location>
        <begin position="539"/>
        <end position="558"/>
    </location>
</feature>
<dbReference type="Pfam" id="PF00082">
    <property type="entry name" value="Peptidase_S8"/>
    <property type="match status" value="1"/>
</dbReference>
<evidence type="ECO:0000256" key="5">
    <source>
        <dbReference type="PROSITE-ProRule" id="PRU01240"/>
    </source>
</evidence>
<keyword evidence="2 5" id="KW-0645">Protease</keyword>
<dbReference type="InterPro" id="IPR023827">
    <property type="entry name" value="Peptidase_S8_Asp-AS"/>
</dbReference>
<feature type="compositionally biased region" description="Polar residues" evidence="6">
    <location>
        <begin position="763"/>
        <end position="778"/>
    </location>
</feature>
<feature type="compositionally biased region" description="Pro residues" evidence="6">
    <location>
        <begin position="31"/>
        <end position="40"/>
    </location>
</feature>
<dbReference type="CDD" id="cd00118">
    <property type="entry name" value="LysM"/>
    <property type="match status" value="1"/>
</dbReference>